<evidence type="ECO:0000313" key="2">
    <source>
        <dbReference type="Proteomes" id="UP001159363"/>
    </source>
</evidence>
<protein>
    <submittedName>
        <fullName evidence="1">Uncharacterized protein</fullName>
    </submittedName>
</protein>
<name>A0ABQ9H151_9NEOP</name>
<sequence>MFSKTPTEQMGARICLEIIDTNLGFVAKQELAFRDYDSNSGIFFQLNNLRWEDSLELKQWMARNRETFSNGKILNEILGLSSDVMFYEMRTGTCSQRPPKFRDISGEEQLCFSRDEEDLRP</sequence>
<gene>
    <name evidence="1" type="ORF">PR048_022454</name>
</gene>
<accession>A0ABQ9H151</accession>
<evidence type="ECO:0000313" key="1">
    <source>
        <dbReference type="EMBL" id="KAJ8877991.1"/>
    </source>
</evidence>
<dbReference type="Proteomes" id="UP001159363">
    <property type="component" value="Chromosome 7"/>
</dbReference>
<dbReference type="EMBL" id="JARBHB010000008">
    <property type="protein sequence ID" value="KAJ8877991.1"/>
    <property type="molecule type" value="Genomic_DNA"/>
</dbReference>
<comment type="caution">
    <text evidence="1">The sequence shown here is derived from an EMBL/GenBank/DDBJ whole genome shotgun (WGS) entry which is preliminary data.</text>
</comment>
<reference evidence="1 2" key="1">
    <citation type="submission" date="2023-02" db="EMBL/GenBank/DDBJ databases">
        <title>LHISI_Scaffold_Assembly.</title>
        <authorList>
            <person name="Stuart O.P."/>
            <person name="Cleave R."/>
            <person name="Magrath M.J.L."/>
            <person name="Mikheyev A.S."/>
        </authorList>
    </citation>
    <scope>NUCLEOTIDE SEQUENCE [LARGE SCALE GENOMIC DNA]</scope>
    <source>
        <strain evidence="1">Daus_M_001</strain>
        <tissue evidence="1">Leg muscle</tissue>
    </source>
</reference>
<organism evidence="1 2">
    <name type="scientific">Dryococelus australis</name>
    <dbReference type="NCBI Taxonomy" id="614101"/>
    <lineage>
        <taxon>Eukaryota</taxon>
        <taxon>Metazoa</taxon>
        <taxon>Ecdysozoa</taxon>
        <taxon>Arthropoda</taxon>
        <taxon>Hexapoda</taxon>
        <taxon>Insecta</taxon>
        <taxon>Pterygota</taxon>
        <taxon>Neoptera</taxon>
        <taxon>Polyneoptera</taxon>
        <taxon>Phasmatodea</taxon>
        <taxon>Verophasmatodea</taxon>
        <taxon>Anareolatae</taxon>
        <taxon>Phasmatidae</taxon>
        <taxon>Eurycanthinae</taxon>
        <taxon>Dryococelus</taxon>
    </lineage>
</organism>
<proteinExistence type="predicted"/>
<keyword evidence="2" id="KW-1185">Reference proteome</keyword>